<keyword evidence="3" id="KW-1185">Reference proteome</keyword>
<proteinExistence type="predicted"/>
<feature type="domain" description="HD" evidence="1">
    <location>
        <begin position="35"/>
        <end position="130"/>
    </location>
</feature>
<dbReference type="InterPro" id="IPR052194">
    <property type="entry name" value="MESH1"/>
</dbReference>
<organism evidence="2 3">
    <name type="scientific">Thiocapsa imhoffii</name>
    <dbReference type="NCBI Taxonomy" id="382777"/>
    <lineage>
        <taxon>Bacteria</taxon>
        <taxon>Pseudomonadati</taxon>
        <taxon>Pseudomonadota</taxon>
        <taxon>Gammaproteobacteria</taxon>
        <taxon>Chromatiales</taxon>
        <taxon>Chromatiaceae</taxon>
        <taxon>Thiocapsa</taxon>
    </lineage>
</organism>
<dbReference type="Proteomes" id="UP001138802">
    <property type="component" value="Unassembled WGS sequence"/>
</dbReference>
<sequence length="189" mass="20608">MNPSTADLRRLIKATAFAASKHRNQRRKDAEASPYINHPIALADLLANEAGILDPTVLCAAILHDTIEDTETTADELAHHFGDRISAIVMEVTDDKSQPRAVRKARQITGARQASPEAKLVKLADKISNLRDLLDSPPAHWSPQRKADYVLWSQQVVDALRGTHPGLEAIFDALCARHASGSEPPGSQT</sequence>
<dbReference type="SUPFAM" id="SSF109604">
    <property type="entry name" value="HD-domain/PDEase-like"/>
    <property type="match status" value="1"/>
</dbReference>
<dbReference type="EMBL" id="NRSD01000005">
    <property type="protein sequence ID" value="MBK1644393.1"/>
    <property type="molecule type" value="Genomic_DNA"/>
</dbReference>
<dbReference type="AlphaFoldDB" id="A0A9X0WGY1"/>
<evidence type="ECO:0000313" key="3">
    <source>
        <dbReference type="Proteomes" id="UP001138802"/>
    </source>
</evidence>
<dbReference type="InterPro" id="IPR003607">
    <property type="entry name" value="HD/PDEase_dom"/>
</dbReference>
<dbReference type="PANTHER" id="PTHR46246">
    <property type="entry name" value="GUANOSINE-3',5'-BIS(DIPHOSPHATE) 3'-PYROPHOSPHOHYDROLASE MESH1"/>
    <property type="match status" value="1"/>
</dbReference>
<dbReference type="PROSITE" id="PS51831">
    <property type="entry name" value="HD"/>
    <property type="match status" value="1"/>
</dbReference>
<gene>
    <name evidence="2" type="ORF">CKO25_06930</name>
</gene>
<evidence type="ECO:0000259" key="1">
    <source>
        <dbReference type="PROSITE" id="PS51831"/>
    </source>
</evidence>
<dbReference type="CDD" id="cd00077">
    <property type="entry name" value="HDc"/>
    <property type="match status" value="1"/>
</dbReference>
<dbReference type="Gene3D" id="1.10.3210.10">
    <property type="entry name" value="Hypothetical protein af1432"/>
    <property type="match status" value="1"/>
</dbReference>
<comment type="caution">
    <text evidence="2">The sequence shown here is derived from an EMBL/GenBank/DDBJ whole genome shotgun (WGS) entry which is preliminary data.</text>
</comment>
<dbReference type="GO" id="GO:0008893">
    <property type="term" value="F:guanosine-3',5'-bis(diphosphate) 3'-diphosphatase activity"/>
    <property type="evidence" value="ECO:0007669"/>
    <property type="project" value="TreeGrafter"/>
</dbReference>
<dbReference type="RefSeq" id="WP_200387187.1">
    <property type="nucleotide sequence ID" value="NZ_NRSD01000005.1"/>
</dbReference>
<evidence type="ECO:0000313" key="2">
    <source>
        <dbReference type="EMBL" id="MBK1644393.1"/>
    </source>
</evidence>
<dbReference type="InterPro" id="IPR006674">
    <property type="entry name" value="HD_domain"/>
</dbReference>
<dbReference type="PANTHER" id="PTHR46246:SF1">
    <property type="entry name" value="GUANOSINE-3',5'-BIS(DIPHOSPHATE) 3'-PYROPHOSPHOHYDROLASE MESH1"/>
    <property type="match status" value="1"/>
</dbReference>
<dbReference type="Pfam" id="PF13328">
    <property type="entry name" value="HD_4"/>
    <property type="match status" value="1"/>
</dbReference>
<name>A0A9X0WGY1_9GAMM</name>
<protein>
    <submittedName>
        <fullName evidence="2">Phosphohydrolase</fullName>
    </submittedName>
</protein>
<reference evidence="2 3" key="1">
    <citation type="journal article" date="2020" name="Microorganisms">
        <title>Osmotic Adaptation and Compatible Solute Biosynthesis of Phototrophic Bacteria as Revealed from Genome Analyses.</title>
        <authorList>
            <person name="Imhoff J.F."/>
            <person name="Rahn T."/>
            <person name="Kunzel S."/>
            <person name="Keller A."/>
            <person name="Neulinger S.C."/>
        </authorList>
    </citation>
    <scope>NUCLEOTIDE SEQUENCE [LARGE SCALE GENOMIC DNA]</scope>
    <source>
        <strain evidence="2 3">DSM 21303</strain>
    </source>
</reference>
<accession>A0A9X0WGY1</accession>
<dbReference type="SMART" id="SM00471">
    <property type="entry name" value="HDc"/>
    <property type="match status" value="1"/>
</dbReference>